<proteinExistence type="predicted"/>
<protein>
    <submittedName>
        <fullName evidence="1">Uncharacterized protein</fullName>
    </submittedName>
</protein>
<dbReference type="Gene3D" id="1.25.40.10">
    <property type="entry name" value="Tetratricopeptide repeat domain"/>
    <property type="match status" value="1"/>
</dbReference>
<accession>A0A8H4JRF8</accession>
<name>A0A8H4JRF8_9HYPO</name>
<dbReference type="EMBL" id="JAADJG010000815">
    <property type="protein sequence ID" value="KAF4436167.1"/>
    <property type="molecule type" value="Genomic_DNA"/>
</dbReference>
<reference evidence="1" key="1">
    <citation type="submission" date="2020-01" db="EMBL/GenBank/DDBJ databases">
        <title>Identification and distribution of gene clusters putatively required for synthesis of sphingolipid metabolism inhibitors in phylogenetically diverse species of the filamentous fungus Fusarium.</title>
        <authorList>
            <person name="Kim H.-S."/>
            <person name="Busman M."/>
            <person name="Brown D.W."/>
            <person name="Divon H."/>
            <person name="Uhlig S."/>
            <person name="Proctor R.H."/>
        </authorList>
    </citation>
    <scope>NUCLEOTIDE SEQUENCE</scope>
    <source>
        <strain evidence="1">NRRL 53441</strain>
    </source>
</reference>
<dbReference type="SUPFAM" id="SSF48452">
    <property type="entry name" value="TPR-like"/>
    <property type="match status" value="1"/>
</dbReference>
<dbReference type="Proteomes" id="UP000605986">
    <property type="component" value="Unassembled WGS sequence"/>
</dbReference>
<dbReference type="InterPro" id="IPR010323">
    <property type="entry name" value="DUF924"/>
</dbReference>
<dbReference type="Pfam" id="PF06041">
    <property type="entry name" value="DUF924"/>
    <property type="match status" value="1"/>
</dbReference>
<dbReference type="AlphaFoldDB" id="A0A8H4JRF8"/>
<evidence type="ECO:0000313" key="2">
    <source>
        <dbReference type="Proteomes" id="UP000605986"/>
    </source>
</evidence>
<dbReference type="InterPro" id="IPR011990">
    <property type="entry name" value="TPR-like_helical_dom_sf"/>
</dbReference>
<dbReference type="OrthoDB" id="414698at2759"/>
<organism evidence="1 2">
    <name type="scientific">Fusarium austroafricanum</name>
    <dbReference type="NCBI Taxonomy" id="2364996"/>
    <lineage>
        <taxon>Eukaryota</taxon>
        <taxon>Fungi</taxon>
        <taxon>Dikarya</taxon>
        <taxon>Ascomycota</taxon>
        <taxon>Pezizomycotina</taxon>
        <taxon>Sordariomycetes</taxon>
        <taxon>Hypocreomycetidae</taxon>
        <taxon>Hypocreales</taxon>
        <taxon>Nectriaceae</taxon>
        <taxon>Fusarium</taxon>
        <taxon>Fusarium concolor species complex</taxon>
    </lineage>
</organism>
<keyword evidence="2" id="KW-1185">Reference proteome</keyword>
<sequence length="316" mass="36490">MTFSKHLKMQSHDDLFSLITPSLLNEISDGYLPFSQTSELNFSTLRSPETAEHFAKVCESSKAREALIALSHLSPDASLPDIDLMTFLPPPTSSSFPQQCFGLQLLLDQVSRILFKGIDARWQSAYFGPLARRLAGQWIELPEEQKPYKRQRWQDAGISSFSYWVATQIMWAAPFLHAEDLQSQKIGLSLSEALRQAVEAHSNKLDPYRLTRDETLKDDLLFLREVFKGPPLEEGEDSLSITSWTFWWCMILDSHWPIIEKFGRYPYRNAILGRTSTEEEERWLDDTGHVAEAPEDIARRISEDLKKRRWTPLQRN</sequence>
<evidence type="ECO:0000313" key="1">
    <source>
        <dbReference type="EMBL" id="KAF4436167.1"/>
    </source>
</evidence>
<comment type="caution">
    <text evidence="1">The sequence shown here is derived from an EMBL/GenBank/DDBJ whole genome shotgun (WGS) entry which is preliminary data.</text>
</comment>
<gene>
    <name evidence="1" type="ORF">F53441_13311</name>
</gene>